<evidence type="ECO:0000256" key="8">
    <source>
        <dbReference type="ARBA" id="ARBA00023157"/>
    </source>
</evidence>
<evidence type="ECO:0000256" key="1">
    <source>
        <dbReference type="ARBA" id="ARBA00004651"/>
    </source>
</evidence>
<dbReference type="GO" id="GO:0008188">
    <property type="term" value="F:neuropeptide receptor activity"/>
    <property type="evidence" value="ECO:0007669"/>
    <property type="project" value="TreeGrafter"/>
</dbReference>
<dbReference type="EMBL" id="CADEPI010000030">
    <property type="protein sequence ID" value="CAB3367466.1"/>
    <property type="molecule type" value="Genomic_DNA"/>
</dbReference>
<dbReference type="InterPro" id="IPR000276">
    <property type="entry name" value="GPCR_Rhodpsn"/>
</dbReference>
<feature type="transmembrane region" description="Helical" evidence="13">
    <location>
        <begin position="158"/>
        <end position="177"/>
    </location>
</feature>
<dbReference type="AlphaFoldDB" id="A0A8S1CGH2"/>
<organism evidence="15 16">
    <name type="scientific">Cloeon dipterum</name>
    <dbReference type="NCBI Taxonomy" id="197152"/>
    <lineage>
        <taxon>Eukaryota</taxon>
        <taxon>Metazoa</taxon>
        <taxon>Ecdysozoa</taxon>
        <taxon>Arthropoda</taxon>
        <taxon>Hexapoda</taxon>
        <taxon>Insecta</taxon>
        <taxon>Pterygota</taxon>
        <taxon>Palaeoptera</taxon>
        <taxon>Ephemeroptera</taxon>
        <taxon>Pisciforma</taxon>
        <taxon>Baetidae</taxon>
        <taxon>Cloeon</taxon>
    </lineage>
</organism>
<name>A0A8S1CGH2_9INSE</name>
<dbReference type="Pfam" id="PF00001">
    <property type="entry name" value="7tm_1"/>
    <property type="match status" value="1"/>
</dbReference>
<feature type="transmembrane region" description="Helical" evidence="13">
    <location>
        <begin position="77"/>
        <end position="102"/>
    </location>
</feature>
<evidence type="ECO:0000256" key="2">
    <source>
        <dbReference type="ARBA" id="ARBA00010663"/>
    </source>
</evidence>
<dbReference type="PRINTS" id="PR00358">
    <property type="entry name" value="BOMBESINR"/>
</dbReference>
<dbReference type="CDD" id="cd15927">
    <property type="entry name" value="7tmA_Bombesin_R-like"/>
    <property type="match status" value="1"/>
</dbReference>
<keyword evidence="10" id="KW-0325">Glycoprotein</keyword>
<feature type="transmembrane region" description="Helical" evidence="13">
    <location>
        <begin position="247"/>
        <end position="269"/>
    </location>
</feature>
<dbReference type="Proteomes" id="UP000494165">
    <property type="component" value="Unassembled WGS sequence"/>
</dbReference>
<comment type="subcellular location">
    <subcellularLocation>
        <location evidence="1">Cell membrane</location>
        <topology evidence="1">Multi-pass membrane protein</topology>
    </subcellularLocation>
</comment>
<reference evidence="15 16" key="1">
    <citation type="submission" date="2020-04" db="EMBL/GenBank/DDBJ databases">
        <authorList>
            <person name="Alioto T."/>
            <person name="Alioto T."/>
            <person name="Gomez Garrido J."/>
        </authorList>
    </citation>
    <scope>NUCLEOTIDE SEQUENCE [LARGE SCALE GENOMIC DNA]</scope>
</reference>
<sequence length="471" mass="52565">MARNTRYDYGKNKEVLVAGIEMVHHNTGEGDRFGSDSIEPDVNEWAWNSSGLLLNGTWDNETQETGYVEFPNRPETYIVPLLFAAIFVVGVLGNGTLVLIFCRHRRMRNVPNTYIFSLAVGDLLLILTCVPFTSTVYTIETWPYGEFICKLSEFVKDLSIGVSVFTLTALSADRYFAIVDPMRKHVGRATKLTVAVALAIWVLAVVCALPALVGSYLRSFDVSPIKTIQVCYPWAVKWGEDFPKHIVTVRFMVFYVAPLTVIACFYALMARHLFISARRGLPGEAHAQTRQAQARKKVAKTVLAFVVVFAVCFLPQHVFMLWFYHNPSAPLDYNGFWHTFRIIGFCLAFSNSCVNPIALYCVSGTFRKHFKRHLFCCCCPVTDEGLAAGTVTRGGQRSVTHGGRQVLTRGTSKTTTWESCHSMVHFNSTVRRPDHVALTTALNGSSEKTRICVGMGVFPYHSVAPDGTNKP</sequence>
<keyword evidence="5 13" id="KW-1133">Transmembrane helix</keyword>
<keyword evidence="11 12" id="KW-0807">Transducer</keyword>
<dbReference type="GO" id="GO:0005886">
    <property type="term" value="C:plasma membrane"/>
    <property type="evidence" value="ECO:0007669"/>
    <property type="project" value="UniProtKB-SubCell"/>
</dbReference>
<feature type="transmembrane region" description="Helical" evidence="13">
    <location>
        <begin position="302"/>
        <end position="324"/>
    </location>
</feature>
<keyword evidence="8" id="KW-1015">Disulfide bond</keyword>
<evidence type="ECO:0000256" key="11">
    <source>
        <dbReference type="ARBA" id="ARBA00023224"/>
    </source>
</evidence>
<dbReference type="PROSITE" id="PS50262">
    <property type="entry name" value="G_PROTEIN_RECEP_F1_2"/>
    <property type="match status" value="1"/>
</dbReference>
<accession>A0A8S1CGH2</accession>
<comment type="similarity">
    <text evidence="2 12">Belongs to the G-protein coupled receptor 1 family.</text>
</comment>
<evidence type="ECO:0000256" key="12">
    <source>
        <dbReference type="RuleBase" id="RU000688"/>
    </source>
</evidence>
<keyword evidence="7 13" id="KW-0472">Membrane</keyword>
<evidence type="ECO:0000256" key="7">
    <source>
        <dbReference type="ARBA" id="ARBA00023136"/>
    </source>
</evidence>
<dbReference type="PROSITE" id="PS00237">
    <property type="entry name" value="G_PROTEIN_RECEP_F1_1"/>
    <property type="match status" value="1"/>
</dbReference>
<dbReference type="PRINTS" id="PR00237">
    <property type="entry name" value="GPCRRHODOPSN"/>
</dbReference>
<evidence type="ECO:0000256" key="13">
    <source>
        <dbReference type="SAM" id="Phobius"/>
    </source>
</evidence>
<evidence type="ECO:0000256" key="5">
    <source>
        <dbReference type="ARBA" id="ARBA00022989"/>
    </source>
</evidence>
<feature type="transmembrane region" description="Helical" evidence="13">
    <location>
        <begin position="336"/>
        <end position="362"/>
    </location>
</feature>
<evidence type="ECO:0000256" key="9">
    <source>
        <dbReference type="ARBA" id="ARBA00023170"/>
    </source>
</evidence>
<keyword evidence="4 12" id="KW-0812">Transmembrane</keyword>
<gene>
    <name evidence="15" type="ORF">CLODIP_2_CD00296</name>
</gene>
<feature type="transmembrane region" description="Helical" evidence="13">
    <location>
        <begin position="114"/>
        <end position="138"/>
    </location>
</feature>
<keyword evidence="9 12" id="KW-0675">Receptor</keyword>
<evidence type="ECO:0000313" key="15">
    <source>
        <dbReference type="EMBL" id="CAB3367466.1"/>
    </source>
</evidence>
<dbReference type="OrthoDB" id="10049706at2759"/>
<dbReference type="InterPro" id="IPR017452">
    <property type="entry name" value="GPCR_Rhodpsn_7TM"/>
</dbReference>
<comment type="caution">
    <text evidence="15">The sequence shown here is derived from an EMBL/GenBank/DDBJ whole genome shotgun (WGS) entry which is preliminary data.</text>
</comment>
<evidence type="ECO:0000256" key="3">
    <source>
        <dbReference type="ARBA" id="ARBA00022475"/>
    </source>
</evidence>
<evidence type="ECO:0000256" key="10">
    <source>
        <dbReference type="ARBA" id="ARBA00023180"/>
    </source>
</evidence>
<keyword evidence="16" id="KW-1185">Reference proteome</keyword>
<feature type="transmembrane region" description="Helical" evidence="13">
    <location>
        <begin position="189"/>
        <end position="213"/>
    </location>
</feature>
<dbReference type="PANTHER" id="PTHR45695:SF26">
    <property type="entry name" value="NEUROPEPTIDE CCHAMIDE-1 RECEPTOR"/>
    <property type="match status" value="1"/>
</dbReference>
<evidence type="ECO:0000259" key="14">
    <source>
        <dbReference type="PROSITE" id="PS50262"/>
    </source>
</evidence>
<proteinExistence type="inferred from homology"/>
<dbReference type="PANTHER" id="PTHR45695">
    <property type="entry name" value="LEUCOKININ RECEPTOR-RELATED"/>
    <property type="match status" value="1"/>
</dbReference>
<dbReference type="SUPFAM" id="SSF81321">
    <property type="entry name" value="Family A G protein-coupled receptor-like"/>
    <property type="match status" value="1"/>
</dbReference>
<evidence type="ECO:0000313" key="16">
    <source>
        <dbReference type="Proteomes" id="UP000494165"/>
    </source>
</evidence>
<keyword evidence="3" id="KW-1003">Cell membrane</keyword>
<feature type="domain" description="G-protein coupled receptors family 1 profile" evidence="14">
    <location>
        <begin position="93"/>
        <end position="359"/>
    </location>
</feature>
<evidence type="ECO:0000256" key="4">
    <source>
        <dbReference type="ARBA" id="ARBA00022692"/>
    </source>
</evidence>
<protein>
    <recommendedName>
        <fullName evidence="14">G-protein coupled receptors family 1 profile domain-containing protein</fullName>
    </recommendedName>
</protein>
<dbReference type="InterPro" id="IPR001556">
    <property type="entry name" value="Bombsn_rcpt-like"/>
</dbReference>
<dbReference type="Gene3D" id="1.20.1070.10">
    <property type="entry name" value="Rhodopsin 7-helix transmembrane proteins"/>
    <property type="match status" value="1"/>
</dbReference>
<evidence type="ECO:0000256" key="6">
    <source>
        <dbReference type="ARBA" id="ARBA00023040"/>
    </source>
</evidence>
<keyword evidence="6 12" id="KW-0297">G-protein coupled receptor</keyword>